<name>A0A9X1B4B6_9GAMM</name>
<organism evidence="2 3">
    <name type="scientific">Lamprobacter modestohalophilus</name>
    <dbReference type="NCBI Taxonomy" id="1064514"/>
    <lineage>
        <taxon>Bacteria</taxon>
        <taxon>Pseudomonadati</taxon>
        <taxon>Pseudomonadota</taxon>
        <taxon>Gammaproteobacteria</taxon>
        <taxon>Chromatiales</taxon>
        <taxon>Chromatiaceae</taxon>
        <taxon>Lamprobacter</taxon>
    </lineage>
</organism>
<dbReference type="InterPro" id="IPR022028">
    <property type="entry name" value="DUF3604"/>
</dbReference>
<dbReference type="AlphaFoldDB" id="A0A9X1B4B6"/>
<sequence>MTSDNRIEKIAAAVLLAAAPLLLPEVALAQFTPAEESLSDLYPGKAYSPYAQRSFPSRVFWGDTHLHTGLSMDAGLFGARLGLDDAYRFARGEEVMASSGQPAKLSRPLDWLVIADHSDGMGLFNDLASGKPGLIAFDQAKGWYEGLQKGGEASATAALDLITTFSQGEIDPEMMAEYSPGGKTYKSIWEDVVDAAERFNDPGRFTTLIGFEWTSLVNGANLHRNVIFRDGANKAGRVVPYTTQAPVGSTDPLDLYAWLENYEKTTGGTALALAHNGNLSNGIMFPVDAQYTGKAIDAEYVRLRAKWEPMYEITQIKGDGEAHPFLSPDDAFADYETWDVGNLDLTEAKTQDMLQYEYAREALKNGLLLEQRHGANPYKFGLVGSTDSHTALAAVEEENFFGKATNAEPKPERMGHAFAKTEKGEFRGDMLVASGYAAVWAEENTRAAIFDAMERKEVYATTGPRMMVRFFGGWDYTADDLNSRQPAFRGYEKGVPMGGDLRPEQGKSAPTFMVYALRDPIGANLDRVQIVKGWLDKDGETHEKVYDVAWSAGREPDANGALPPVGNTVDVENANWTNTIGASELGTVWTDPDFDPDQSAFYYARVLEIPTPRWVVYDAFRFGVEIPEEAETTHQERAYTSPIWYTPVKG</sequence>
<evidence type="ECO:0000256" key="1">
    <source>
        <dbReference type="SAM" id="SignalP"/>
    </source>
</evidence>
<evidence type="ECO:0000313" key="3">
    <source>
        <dbReference type="Proteomes" id="UP001138768"/>
    </source>
</evidence>
<reference evidence="2 3" key="1">
    <citation type="journal article" date="2020" name="Microorganisms">
        <title>Osmotic Adaptation and Compatible Solute Biosynthesis of Phototrophic Bacteria as Revealed from Genome Analyses.</title>
        <authorList>
            <person name="Imhoff J.F."/>
            <person name="Rahn T."/>
            <person name="Kunzel S."/>
            <person name="Keller A."/>
            <person name="Neulinger S.C."/>
        </authorList>
    </citation>
    <scope>NUCLEOTIDE SEQUENCE [LARGE SCALE GENOMIC DNA]</scope>
    <source>
        <strain evidence="2 3">DSM 25653</strain>
    </source>
</reference>
<comment type="caution">
    <text evidence="2">The sequence shown here is derived from an EMBL/GenBank/DDBJ whole genome shotgun (WGS) entry which is preliminary data.</text>
</comment>
<feature type="chain" id="PRO_5040864837" description="DUF3604 domain-containing protein" evidence="1">
    <location>
        <begin position="30"/>
        <end position="650"/>
    </location>
</feature>
<evidence type="ECO:0008006" key="4">
    <source>
        <dbReference type="Google" id="ProtNLM"/>
    </source>
</evidence>
<accession>A0A9X1B4B6</accession>
<dbReference type="EMBL" id="NRRY01000015">
    <property type="protein sequence ID" value="MBK1618899.1"/>
    <property type="molecule type" value="Genomic_DNA"/>
</dbReference>
<feature type="signal peptide" evidence="1">
    <location>
        <begin position="1"/>
        <end position="29"/>
    </location>
</feature>
<gene>
    <name evidence="2" type="ORF">CKO42_10740</name>
</gene>
<dbReference type="Proteomes" id="UP001138768">
    <property type="component" value="Unassembled WGS sequence"/>
</dbReference>
<keyword evidence="1" id="KW-0732">Signal</keyword>
<keyword evidence="3" id="KW-1185">Reference proteome</keyword>
<protein>
    <recommendedName>
        <fullName evidence="4">DUF3604 domain-containing protein</fullName>
    </recommendedName>
</protein>
<dbReference type="RefSeq" id="WP_200243478.1">
    <property type="nucleotide sequence ID" value="NZ_NRRY01000015.1"/>
</dbReference>
<dbReference type="Pfam" id="PF12228">
    <property type="entry name" value="DUF3604"/>
    <property type="match status" value="1"/>
</dbReference>
<proteinExistence type="predicted"/>
<evidence type="ECO:0000313" key="2">
    <source>
        <dbReference type="EMBL" id="MBK1618899.1"/>
    </source>
</evidence>